<comment type="caution">
    <text evidence="1">The sequence shown here is derived from an EMBL/GenBank/DDBJ whole genome shotgun (WGS) entry which is preliminary data.</text>
</comment>
<name>A0A7X6L6I6_9NOCA</name>
<organism evidence="1 2">
    <name type="scientific">Nocardia gamkensis</name>
    <dbReference type="NCBI Taxonomy" id="352869"/>
    <lineage>
        <taxon>Bacteria</taxon>
        <taxon>Bacillati</taxon>
        <taxon>Actinomycetota</taxon>
        <taxon>Actinomycetes</taxon>
        <taxon>Mycobacteriales</taxon>
        <taxon>Nocardiaceae</taxon>
        <taxon>Nocardia</taxon>
    </lineage>
</organism>
<keyword evidence="2" id="KW-1185">Reference proteome</keyword>
<sequence>MSRTIRIPAAELADHVGESVVGYGTLTQAGVVQPGGDLVVAVFGVETNRREKSFTPGQLVELEVTE</sequence>
<evidence type="ECO:0000313" key="2">
    <source>
        <dbReference type="Proteomes" id="UP000540698"/>
    </source>
</evidence>
<dbReference type="RefSeq" id="WP_040866820.1">
    <property type="nucleotide sequence ID" value="NZ_JAAXOS010000010.1"/>
</dbReference>
<dbReference type="AlphaFoldDB" id="A0A7X6L6I6"/>
<evidence type="ECO:0000313" key="1">
    <source>
        <dbReference type="EMBL" id="NKY28758.1"/>
    </source>
</evidence>
<reference evidence="1 2" key="1">
    <citation type="submission" date="2020-04" db="EMBL/GenBank/DDBJ databases">
        <title>MicrobeNet Type strains.</title>
        <authorList>
            <person name="Nicholson A.C."/>
        </authorList>
    </citation>
    <scope>NUCLEOTIDE SEQUENCE [LARGE SCALE GENOMIC DNA]</scope>
    <source>
        <strain evidence="1 2">DSM 44956</strain>
    </source>
</reference>
<gene>
    <name evidence="1" type="ORF">HGB38_21440</name>
</gene>
<accession>A0A7X6L6I6</accession>
<protein>
    <submittedName>
        <fullName evidence="1">Uncharacterized protein</fullName>
    </submittedName>
</protein>
<dbReference type="EMBL" id="JAAXOS010000010">
    <property type="protein sequence ID" value="NKY28758.1"/>
    <property type="molecule type" value="Genomic_DNA"/>
</dbReference>
<dbReference type="Proteomes" id="UP000540698">
    <property type="component" value="Unassembled WGS sequence"/>
</dbReference>
<proteinExistence type="predicted"/>